<evidence type="ECO:0000259" key="16">
    <source>
        <dbReference type="PROSITE" id="PS50011"/>
    </source>
</evidence>
<comment type="caution">
    <text evidence="19">The sequence shown here is derived from an EMBL/GenBank/DDBJ whole genome shotgun (WGS) entry which is preliminary data.</text>
</comment>
<dbReference type="InterPro" id="IPR000961">
    <property type="entry name" value="AGC-kinase_C"/>
</dbReference>
<dbReference type="SUPFAM" id="SSF50156">
    <property type="entry name" value="PDZ domain-like"/>
    <property type="match status" value="1"/>
</dbReference>
<keyword evidence="5" id="KW-0963">Cytoplasm</keyword>
<dbReference type="InterPro" id="IPR036034">
    <property type="entry name" value="PDZ_sf"/>
</dbReference>
<feature type="region of interest" description="Disordered" evidence="15">
    <location>
        <begin position="1810"/>
        <end position="2250"/>
    </location>
</feature>
<feature type="compositionally biased region" description="Basic residues" evidence="15">
    <location>
        <begin position="1202"/>
        <end position="1217"/>
    </location>
</feature>
<evidence type="ECO:0000256" key="14">
    <source>
        <dbReference type="ARBA" id="ARBA00048679"/>
    </source>
</evidence>
<feature type="compositionally biased region" description="Basic and acidic residues" evidence="15">
    <location>
        <begin position="2278"/>
        <end position="2288"/>
    </location>
</feature>
<evidence type="ECO:0000259" key="17">
    <source>
        <dbReference type="PROSITE" id="PS50106"/>
    </source>
</evidence>
<evidence type="ECO:0000256" key="8">
    <source>
        <dbReference type="ARBA" id="ARBA00022679"/>
    </source>
</evidence>
<dbReference type="Gene3D" id="1.20.1480.20">
    <property type="entry name" value="MAST3 pre-PK domain-like"/>
    <property type="match status" value="1"/>
</dbReference>
<feature type="compositionally biased region" description="Basic and acidic residues" evidence="15">
    <location>
        <begin position="1961"/>
        <end position="1991"/>
    </location>
</feature>
<dbReference type="InterPro" id="IPR011009">
    <property type="entry name" value="Kinase-like_dom_sf"/>
</dbReference>
<dbReference type="SMART" id="SM00220">
    <property type="entry name" value="S_TKc"/>
    <property type="match status" value="1"/>
</dbReference>
<evidence type="ECO:0000256" key="7">
    <source>
        <dbReference type="ARBA" id="ARBA00022553"/>
    </source>
</evidence>
<dbReference type="SMART" id="SM00228">
    <property type="entry name" value="PDZ"/>
    <property type="match status" value="1"/>
</dbReference>
<feature type="compositionally biased region" description="Polar residues" evidence="15">
    <location>
        <begin position="2161"/>
        <end position="2170"/>
    </location>
</feature>
<feature type="region of interest" description="Disordered" evidence="15">
    <location>
        <begin position="1196"/>
        <end position="1224"/>
    </location>
</feature>
<keyword evidence="8" id="KW-0808">Transferase</keyword>
<dbReference type="Pfam" id="PF17820">
    <property type="entry name" value="PDZ_6"/>
    <property type="match status" value="1"/>
</dbReference>
<feature type="compositionally biased region" description="Polar residues" evidence="15">
    <location>
        <begin position="1581"/>
        <end position="1591"/>
    </location>
</feature>
<evidence type="ECO:0000256" key="12">
    <source>
        <dbReference type="ARBA" id="ARBA00022842"/>
    </source>
</evidence>
<keyword evidence="7" id="KW-0597">Phosphoprotein</keyword>
<dbReference type="CDD" id="cd05609">
    <property type="entry name" value="STKc_MAST"/>
    <property type="match status" value="1"/>
</dbReference>
<dbReference type="InterPro" id="IPR023142">
    <property type="entry name" value="MAST_pre-PK_dom_sf"/>
</dbReference>
<feature type="compositionally biased region" description="Basic and acidic residues" evidence="15">
    <location>
        <begin position="2104"/>
        <end position="2114"/>
    </location>
</feature>
<sequence length="2616" mass="284092">MEQDEELDHILSPPPMPFRKCSNPDVACGLGKSLKYKRQLSEDGKQLRRGSLGGALTEEVPPSKPGRRTGLASLSGDVQPRAHAQPGTRPVGSLAHSQFGKELSLPRRGSLCRTSNRKSLIGNGQSPALPRPHSPLSAHAGEIALKIAQGISPPVPQPISHLRGERMGAAGLWLLSPPQATGQTHQALPCLSSCSSQEKLHQLPYQPTPDELHFLSKHFCTTESIAAENRCRNTPMRPRSRSLSPGRSPACCDHEIIMMNHVYKERFPKATAQMEERLKEIITSYSPDHVLPLADGVLSFTHHQIIELARDCLDKSHQGLITSRYFLELQHKLDKLLQEWVSLCGPDCPGTHSVDPAGAHDRSESGELAFIKQLVRKILIVIARPARLLECLEFDPEEFYYLLEAAEGHAKEGQGIKTDIPRYIISQLGLNKDPLEEMAQLGNYDSRTAETPETDESVSSSNTSLRLRRKPRESDFETIKLISNGAYGAVYFVRHKESRQRFAMKKINKQNLILRNQIQQAFVERDILTFAENPFVVSMYCSFETRRHLCMVMEYVEGGDCATLMKNMGPLPVDMARMYFAETVLALEYLHNYGIVHRDLKPDNLLVTSMGHIKLTDFGLSKVGLMSMTTNLYEGHIEKDAREFLDKQVCGTPEYIAPEVILRQGYGKPVDWWAMGIILYEFLVGCVPFFGDTPEELFGQVISDEINWPEKDEAPPPDAQDLITLLLRQNPLERLGTDSRVTKPGLLTFELFTYVCQLYNSCEPLGLFVIILSLPVYKNGHIEHLRTMVGTKGGAYEVKQHRFFRSLDWNSLLRQKAEFIPQLESEDDTSYFDTRSEKYHHMETEEEDDTNDEDFTVEIRQFSSCSHRFSKVFSSIDRITQNSGEDKDDSEDKTKSTTLPSTETLSWSSEYSEMQQLSTSNSSDTESNRCKLSSGLLPKLAVSTEGEQDEAVPCSRDPREEPEKPVLPPEECTQEEAEVTTPASTISSSTLSVGSFSEHLDQMNGRSECVDRTDSPSKPPSEPTSHMARQRLESTEKKKIAGKVTKSLSASALSLMIPGDMFAVSPLGSPMSPHSLSSDPSSSRDSSPSRDSSAASASPHQPVVIHSSGKNYGFTIRAIRVYVGDSDIYTVHHIVWNVEEGSPAYQAGLKAGDLITHINGEPVHGLVHTEVIELLLKSGNKVSITTTPFENTSIKTGPARRNSYKGRMVRRSKKSKKKESLERNNRIIEAGAHLRERALQEPLNNQIGGGQESAIGRQRRRSLFKKLAKQPSPLLHTSRSFSCLNRSLSSGESLPGSPTHSLSPRSPTPSYRSTPDFPSGTNSSQSSSPSSSAPNSPAGSGHIRPSTLHGLAPKLSGQRYRSGRRKSAGSIPLSPLARTPSPTPQPTSPQRSPSPLLGHSLGNAKITQAFPSKMHSPPTIVRHIVRPKSAEPPRSPLLKRVQSEEKLSPSYGSDKKLLCSRKHSLEVTQEEVQREQGQREVTLQSLEENVCDAPSLSRARPVEQGCLKRPVSRKVGRQESVDDLDRDKLKAKVVVKKPEEKHESHQKPHSLAGDSEGCALFRLEEREKKVYPKGSERSGHFENTSAESPSAGSLLKDTLHKQASVRASEGVTSDGAACSLAPGEHSQSLGDFKRASASGILHDSVCPISDRPAPGKVEYSEKASQAKELLRSEKLDSKLANIDYLRKKMSLDDKDDSHCAILKPKIIPSTHECLPGNPVRPMAGQQETLPASENRAFINSTHASQMSGVSFVPLKALAGRVENGGEKPAFAAPESPVRKSPSEYKPEGRSVSCLKPIEGTLDIALLSGPHASKTELPSPEPAQSPSPGVNVGLSVAPALPGSSGKKGDSTSPREPSSASAKVNRSHLLEPRFLPPSRALQDSLAAPGPEPKSKQDRKIVHPSARSTAALMESNLQQKEAGPATHQERSPDTKVLPGPGQTLHGVDLPRLSTRAPFPPEGAPSKEKPCLKEPSAKVKSEWPAVRDDGHRDPCVKLCLAETGKASDSSTPLPSGGRTHPDFYKQTQTSEKAWACAKTNHKDSQDEVKSLAREDSASLLYEKEIGRARKGPEPKPEVPATRCPPQPPGIEGEKREKLSAAPSLQKQAPKEPDRKEQALQRSGGSGPQQPPSTKELSNSAAGQHGSSPSHTLKKEPGTKTAAAEPSTSLQDTPRSATATTTAITTAATSAGHSDCSSHKSRPGPDPSPSKSKHQDRSLSSQKLSAGSAKGKEPVAQPHAASFREPKGGGKDPVDTCAAVLATQGKASDVLVQGEGRVTIILHAEESPLDAKLKSTNGGSAPEMQEKHPPRQGHPGLGEAADQKLLAAGEKQRLSPKHPKPSTVKDYPSPCRQTDKSPSQQATAGDRKAEGKSTEALYVPAPEGCKLEASPSLHHGEAGLKGPERPAVGVGKSFSESRGKGPGPQKPLAETGKPSGMKRSPSATVQSSLRSAAPPEKSLSYSASFPEAQPGVREVPAAISSPSSAKAPGGTSESPAPSSRDHRKLQSGGDGRNQMIKSDSLPSFRLSSSALESQFQDPQAPSTAGHRDRALSVTAATGEPKGRELTQPPPGRKQNVGREVTRAPPAPSADRPLPLSSEKDFVVRQRRGKESLRSSPHKKAS</sequence>
<comment type="catalytic activity">
    <reaction evidence="14">
        <text>L-seryl-[protein] + ATP = O-phospho-L-seryl-[protein] + ADP + H(+)</text>
        <dbReference type="Rhea" id="RHEA:17989"/>
        <dbReference type="Rhea" id="RHEA-COMP:9863"/>
        <dbReference type="Rhea" id="RHEA-COMP:11604"/>
        <dbReference type="ChEBI" id="CHEBI:15378"/>
        <dbReference type="ChEBI" id="CHEBI:29999"/>
        <dbReference type="ChEBI" id="CHEBI:30616"/>
        <dbReference type="ChEBI" id="CHEBI:83421"/>
        <dbReference type="ChEBI" id="CHEBI:456216"/>
        <dbReference type="EC" id="2.7.11.1"/>
    </reaction>
</comment>
<dbReference type="PANTHER" id="PTHR24356:SF224">
    <property type="entry name" value="MICROTUBULE-ASSOCIATED SERINE_THREONINE-PROTEIN KINASE 4"/>
    <property type="match status" value="1"/>
</dbReference>
<name>A0ABQ0FGY3_APOSI</name>
<feature type="compositionally biased region" description="Basic and acidic residues" evidence="15">
    <location>
        <begin position="1534"/>
        <end position="1546"/>
    </location>
</feature>
<feature type="compositionally biased region" description="Polar residues" evidence="15">
    <location>
        <begin position="2436"/>
        <end position="2445"/>
    </location>
</feature>
<keyword evidence="12" id="KW-0460">Magnesium</keyword>
<feature type="region of interest" description="Disordered" evidence="15">
    <location>
        <begin position="880"/>
        <end position="1042"/>
    </location>
</feature>
<evidence type="ECO:0000256" key="5">
    <source>
        <dbReference type="ARBA" id="ARBA00022490"/>
    </source>
</evidence>
<dbReference type="PROSITE" id="PS51285">
    <property type="entry name" value="AGC_KINASE_CTER"/>
    <property type="match status" value="1"/>
</dbReference>
<dbReference type="InterPro" id="IPR041489">
    <property type="entry name" value="PDZ_6"/>
</dbReference>
<feature type="region of interest" description="Disordered" evidence="15">
    <location>
        <begin position="1286"/>
        <end position="1458"/>
    </location>
</feature>
<feature type="compositionally biased region" description="Basic and acidic residues" evidence="15">
    <location>
        <begin position="1441"/>
        <end position="1457"/>
    </location>
</feature>
<evidence type="ECO:0000313" key="19">
    <source>
        <dbReference type="EMBL" id="GAB1298518.1"/>
    </source>
</evidence>
<reference evidence="19 20" key="1">
    <citation type="submission" date="2024-08" db="EMBL/GenBank/DDBJ databases">
        <title>The draft genome of Apodemus speciosus.</title>
        <authorList>
            <person name="Nabeshima K."/>
            <person name="Suzuki S."/>
            <person name="Onuma M."/>
        </authorList>
    </citation>
    <scope>NUCLEOTIDE SEQUENCE [LARGE SCALE GENOMIC DNA]</scope>
    <source>
        <strain evidence="19">IB14-021</strain>
    </source>
</reference>
<feature type="region of interest" description="Disordered" evidence="15">
    <location>
        <begin position="1766"/>
        <end position="1791"/>
    </location>
</feature>
<feature type="compositionally biased region" description="Basic and acidic residues" evidence="15">
    <location>
        <begin position="1030"/>
        <end position="1039"/>
    </location>
</feature>
<dbReference type="InterPro" id="IPR000719">
    <property type="entry name" value="Prot_kinase_dom"/>
</dbReference>
<feature type="region of interest" description="Disordered" evidence="15">
    <location>
        <begin position="1534"/>
        <end position="1556"/>
    </location>
</feature>
<comment type="similarity">
    <text evidence="3">Belongs to the protein kinase superfamily. AGC Ser/Thr protein kinase family.</text>
</comment>
<keyword evidence="6" id="KW-0723">Serine/threonine-protein kinase</keyword>
<feature type="compositionally biased region" description="Polar residues" evidence="15">
    <location>
        <begin position="447"/>
        <end position="465"/>
    </location>
</feature>
<evidence type="ECO:0000256" key="9">
    <source>
        <dbReference type="ARBA" id="ARBA00022741"/>
    </source>
</evidence>
<dbReference type="SUPFAM" id="SSF56112">
    <property type="entry name" value="Protein kinase-like (PK-like)"/>
    <property type="match status" value="1"/>
</dbReference>
<dbReference type="Proteomes" id="UP001623349">
    <property type="component" value="Unassembled WGS sequence"/>
</dbReference>
<feature type="region of interest" description="Disordered" evidence="15">
    <location>
        <begin position="2278"/>
        <end position="2616"/>
    </location>
</feature>
<feature type="compositionally biased region" description="Basic and acidic residues" evidence="15">
    <location>
        <begin position="2036"/>
        <end position="2072"/>
    </location>
</feature>
<dbReference type="PANTHER" id="PTHR24356">
    <property type="entry name" value="SERINE/THREONINE-PROTEIN KINASE"/>
    <property type="match status" value="1"/>
</dbReference>
<feature type="compositionally biased region" description="Basic and acidic residues" evidence="15">
    <location>
        <begin position="2389"/>
        <end position="2399"/>
    </location>
</feature>
<feature type="compositionally biased region" description="Low complexity" evidence="15">
    <location>
        <begin position="1068"/>
        <end position="1100"/>
    </location>
</feature>
<evidence type="ECO:0000256" key="10">
    <source>
        <dbReference type="ARBA" id="ARBA00022777"/>
    </source>
</evidence>
<feature type="compositionally biased region" description="Polar residues" evidence="15">
    <location>
        <begin position="2527"/>
        <end position="2537"/>
    </location>
</feature>
<dbReference type="PROSITE" id="PS50011">
    <property type="entry name" value="PROTEIN_KINASE_DOM"/>
    <property type="match status" value="1"/>
</dbReference>
<comment type="catalytic activity">
    <reaction evidence="13">
        <text>L-threonyl-[protein] + ATP = O-phospho-L-threonyl-[protein] + ADP + H(+)</text>
        <dbReference type="Rhea" id="RHEA:46608"/>
        <dbReference type="Rhea" id="RHEA-COMP:11060"/>
        <dbReference type="Rhea" id="RHEA-COMP:11605"/>
        <dbReference type="ChEBI" id="CHEBI:15378"/>
        <dbReference type="ChEBI" id="CHEBI:30013"/>
        <dbReference type="ChEBI" id="CHEBI:30616"/>
        <dbReference type="ChEBI" id="CHEBI:61977"/>
        <dbReference type="ChEBI" id="CHEBI:456216"/>
        <dbReference type="EC" id="2.7.11.1"/>
    </reaction>
</comment>
<accession>A0ABQ0FGY3</accession>
<dbReference type="InterPro" id="IPR015022">
    <property type="entry name" value="MAST_pre-PK_dom"/>
</dbReference>
<keyword evidence="11" id="KW-0067">ATP-binding</keyword>
<feature type="region of interest" description="Disordered" evidence="15">
    <location>
        <begin position="1569"/>
        <end position="1608"/>
    </location>
</feature>
<keyword evidence="9" id="KW-0547">Nucleotide-binding</keyword>
<dbReference type="Pfam" id="PF08926">
    <property type="entry name" value="DUF1908"/>
    <property type="match status" value="1"/>
</dbReference>
<keyword evidence="10 19" id="KW-0418">Kinase</keyword>
<evidence type="ECO:0000259" key="18">
    <source>
        <dbReference type="PROSITE" id="PS51285"/>
    </source>
</evidence>
<evidence type="ECO:0000256" key="11">
    <source>
        <dbReference type="ARBA" id="ARBA00022840"/>
    </source>
</evidence>
<evidence type="ECO:0000256" key="3">
    <source>
        <dbReference type="ARBA" id="ARBA00009903"/>
    </source>
</evidence>
<dbReference type="PROSITE" id="PS50106">
    <property type="entry name" value="PDZ"/>
    <property type="match status" value="1"/>
</dbReference>
<dbReference type="Gene3D" id="3.30.200.20">
    <property type="entry name" value="Phosphorylase Kinase, domain 1"/>
    <property type="match status" value="2"/>
</dbReference>
<dbReference type="GO" id="GO:0016301">
    <property type="term" value="F:kinase activity"/>
    <property type="evidence" value="ECO:0007669"/>
    <property type="project" value="UniProtKB-KW"/>
</dbReference>
<dbReference type="EC" id="2.7.11.1" evidence="4"/>
<feature type="compositionally biased region" description="Polar residues" evidence="15">
    <location>
        <begin position="1849"/>
        <end position="1862"/>
    </location>
</feature>
<feature type="domain" description="PDZ" evidence="17">
    <location>
        <begin position="1102"/>
        <end position="1190"/>
    </location>
</feature>
<dbReference type="InterPro" id="IPR001478">
    <property type="entry name" value="PDZ"/>
</dbReference>
<feature type="compositionally biased region" description="Polar residues" evidence="15">
    <location>
        <begin position="899"/>
        <end position="925"/>
    </location>
</feature>
<dbReference type="PROSITE" id="PS00108">
    <property type="entry name" value="PROTEIN_KINASE_ST"/>
    <property type="match status" value="1"/>
</dbReference>
<evidence type="ECO:0000313" key="20">
    <source>
        <dbReference type="Proteomes" id="UP001623349"/>
    </source>
</evidence>
<feature type="compositionally biased region" description="Low complexity" evidence="15">
    <location>
        <begin position="2471"/>
        <end position="2483"/>
    </location>
</feature>
<dbReference type="InterPro" id="IPR050236">
    <property type="entry name" value="Ser_Thr_kinase_AGC"/>
</dbReference>
<protein>
    <recommendedName>
        <fullName evidence="4">non-specific serine/threonine protein kinase</fullName>
        <ecNumber evidence="4">2.7.11.1</ecNumber>
    </recommendedName>
</protein>
<feature type="compositionally biased region" description="Basic and acidic residues" evidence="15">
    <location>
        <begin position="1776"/>
        <end position="1788"/>
    </location>
</feature>
<feature type="compositionally biased region" description="Low complexity" evidence="15">
    <location>
        <begin position="1287"/>
        <end position="1340"/>
    </location>
</feature>
<dbReference type="Pfam" id="PF00069">
    <property type="entry name" value="Pkinase"/>
    <property type="match status" value="1"/>
</dbReference>
<comment type="cofactor">
    <cofactor evidence="1">
        <name>Mg(2+)</name>
        <dbReference type="ChEBI" id="CHEBI:18420"/>
    </cofactor>
</comment>
<feature type="region of interest" description="Disordered" evidence="15">
    <location>
        <begin position="1068"/>
        <end position="1104"/>
    </location>
</feature>
<dbReference type="CDD" id="cd23076">
    <property type="entry name" value="PDZ_MAST4"/>
    <property type="match status" value="1"/>
</dbReference>
<comment type="subcellular location">
    <subcellularLocation>
        <location evidence="2">Cytoplasm</location>
    </subcellularLocation>
</comment>
<evidence type="ECO:0000256" key="2">
    <source>
        <dbReference type="ARBA" id="ARBA00004496"/>
    </source>
</evidence>
<organism evidence="19 20">
    <name type="scientific">Apodemus speciosus</name>
    <name type="common">Large Japanese field mouse</name>
    <dbReference type="NCBI Taxonomy" id="105296"/>
    <lineage>
        <taxon>Eukaryota</taxon>
        <taxon>Metazoa</taxon>
        <taxon>Chordata</taxon>
        <taxon>Craniata</taxon>
        <taxon>Vertebrata</taxon>
        <taxon>Euteleostomi</taxon>
        <taxon>Mammalia</taxon>
        <taxon>Eutheria</taxon>
        <taxon>Euarchontoglires</taxon>
        <taxon>Glires</taxon>
        <taxon>Rodentia</taxon>
        <taxon>Myomorpha</taxon>
        <taxon>Muroidea</taxon>
        <taxon>Muridae</taxon>
        <taxon>Murinae</taxon>
        <taxon>Apodemus</taxon>
    </lineage>
</organism>
<feature type="region of interest" description="Disordered" evidence="15">
    <location>
        <begin position="40"/>
        <end position="132"/>
    </location>
</feature>
<feature type="compositionally biased region" description="Basic and acidic residues" evidence="15">
    <location>
        <begin position="2237"/>
        <end position="2249"/>
    </location>
</feature>
<feature type="domain" description="Protein kinase" evidence="16">
    <location>
        <begin position="476"/>
        <end position="746"/>
    </location>
</feature>
<dbReference type="EMBL" id="BAAFST010000013">
    <property type="protein sequence ID" value="GAB1298518.1"/>
    <property type="molecule type" value="Genomic_DNA"/>
</dbReference>
<feature type="compositionally biased region" description="Low complexity" evidence="15">
    <location>
        <begin position="2171"/>
        <end position="2186"/>
    </location>
</feature>
<evidence type="ECO:0000256" key="1">
    <source>
        <dbReference type="ARBA" id="ARBA00001946"/>
    </source>
</evidence>
<feature type="domain" description="AGC-kinase C-terminal" evidence="18">
    <location>
        <begin position="805"/>
        <end position="867"/>
    </location>
</feature>
<feature type="region of interest" description="Disordered" evidence="15">
    <location>
        <begin position="447"/>
        <end position="469"/>
    </location>
</feature>
<feature type="compositionally biased region" description="Low complexity" evidence="15">
    <location>
        <begin position="2513"/>
        <end position="2526"/>
    </location>
</feature>
<evidence type="ECO:0000256" key="6">
    <source>
        <dbReference type="ARBA" id="ARBA00022527"/>
    </source>
</evidence>
<feature type="compositionally biased region" description="Polar residues" evidence="15">
    <location>
        <begin position="112"/>
        <end position="126"/>
    </location>
</feature>
<gene>
    <name evidence="19" type="ORF">APTSU1_001375400</name>
</gene>
<evidence type="ECO:0000256" key="13">
    <source>
        <dbReference type="ARBA" id="ARBA00047899"/>
    </source>
</evidence>
<dbReference type="InterPro" id="IPR008271">
    <property type="entry name" value="Ser/Thr_kinase_AS"/>
</dbReference>
<feature type="compositionally biased region" description="Polar residues" evidence="15">
    <location>
        <begin position="2127"/>
        <end position="2146"/>
    </location>
</feature>
<dbReference type="InterPro" id="IPR037711">
    <property type="entry name" value="MAST"/>
</dbReference>
<dbReference type="Gene3D" id="2.30.42.10">
    <property type="match status" value="1"/>
</dbReference>
<evidence type="ECO:0000256" key="4">
    <source>
        <dbReference type="ARBA" id="ARBA00012513"/>
    </source>
</evidence>
<dbReference type="SUPFAM" id="SSF140482">
    <property type="entry name" value="MAST3 pre-PK domain-like"/>
    <property type="match status" value="1"/>
</dbReference>
<feature type="compositionally biased region" description="Basic and acidic residues" evidence="15">
    <location>
        <begin position="2592"/>
        <end position="2607"/>
    </location>
</feature>
<feature type="compositionally biased region" description="Low complexity" evidence="15">
    <location>
        <begin position="980"/>
        <end position="997"/>
    </location>
</feature>
<feature type="compositionally biased region" description="Basic and acidic residues" evidence="15">
    <location>
        <begin position="1569"/>
        <end position="1580"/>
    </location>
</feature>
<keyword evidence="20" id="KW-1185">Reference proteome</keyword>
<dbReference type="Gene3D" id="1.10.510.10">
    <property type="entry name" value="Transferase(Phosphotransferase) domain 1"/>
    <property type="match status" value="2"/>
</dbReference>
<evidence type="ECO:0000256" key="15">
    <source>
        <dbReference type="SAM" id="MobiDB-lite"/>
    </source>
</evidence>
<proteinExistence type="inferred from homology"/>